<dbReference type="InterPro" id="IPR001810">
    <property type="entry name" value="F-box_dom"/>
</dbReference>
<dbReference type="OrthoDB" id="7419010at2759"/>
<proteinExistence type="predicted"/>
<evidence type="ECO:0000259" key="1">
    <source>
        <dbReference type="PROSITE" id="PS50181"/>
    </source>
</evidence>
<reference evidence="3" key="1">
    <citation type="submission" date="2025-08" db="UniProtKB">
        <authorList>
            <consortium name="RefSeq"/>
        </authorList>
    </citation>
    <scope>IDENTIFICATION</scope>
</reference>
<sequence length="589" mass="67932">MELLDLPEEILIMIVKKLDLQAVKNMYDTCLRLQSVVCMHGVVKKCHMSKNGAATVTMLMTPFFRDISSNVAHLSLCGVPDLFKTKVLSALRRLRQLNTLDITYTNLHLLDFIEIHEACPTIKNIHINFAFGQPGQVTIPHSVVRQCIAVLKQMEDVHFVGSISNLLYSKLVLHLLEKAKLNTLKFVVSELDGVCTVIAEPKHRAAPVDIFDIPELNRFTIYIANWRSTSTYECITRFPVLSVVEYDKFEFFVIYMINPAAYAVYATPIFKDFFDDNFGVKVESVNDYSRNLIGNVAIMLWNKKTTTFDESFFQALYKHVKQYFPVYYNPKREMPSLKNKDWVYTVPADPHELVRPEIAYAYTHQIKRRRIALPAFTLKYDELFEPVEEAQLSFIFNTHITKSVALSHDSVYLRKLTFLSLTGQVSYTNDFFKILFFTCEKLITLNIEAPLTSPCSKNICNSIGLAKTLKNIRLLDKRIDFQTLFSSLSLCRTLENIHVLDHRQWEHCDIPDPDALVQRCKKLYCVFVEAPLSEAALTRLLKSFKKAKLKYDNHSIKVVVNQTSSPNVFKYNYHPFIEVFQLNPIKPTL</sequence>
<dbReference type="AlphaFoldDB" id="A0A7E5VTC3"/>
<organism evidence="2 3">
    <name type="scientific">Trichoplusia ni</name>
    <name type="common">Cabbage looper</name>
    <dbReference type="NCBI Taxonomy" id="7111"/>
    <lineage>
        <taxon>Eukaryota</taxon>
        <taxon>Metazoa</taxon>
        <taxon>Ecdysozoa</taxon>
        <taxon>Arthropoda</taxon>
        <taxon>Hexapoda</taxon>
        <taxon>Insecta</taxon>
        <taxon>Pterygota</taxon>
        <taxon>Neoptera</taxon>
        <taxon>Endopterygota</taxon>
        <taxon>Lepidoptera</taxon>
        <taxon>Glossata</taxon>
        <taxon>Ditrysia</taxon>
        <taxon>Noctuoidea</taxon>
        <taxon>Noctuidae</taxon>
        <taxon>Plusiinae</taxon>
        <taxon>Trichoplusia</taxon>
    </lineage>
</organism>
<dbReference type="Proteomes" id="UP000322000">
    <property type="component" value="Chromosome 8"/>
</dbReference>
<keyword evidence="2" id="KW-1185">Reference proteome</keyword>
<evidence type="ECO:0000313" key="3">
    <source>
        <dbReference type="RefSeq" id="XP_026731401.1"/>
    </source>
</evidence>
<dbReference type="InParanoid" id="A0A7E5VTC3"/>
<accession>A0A7E5VTC3</accession>
<name>A0A7E5VTC3_TRINI</name>
<dbReference type="PROSITE" id="PS50181">
    <property type="entry name" value="FBOX"/>
    <property type="match status" value="1"/>
</dbReference>
<gene>
    <name evidence="3" type="primary">LOC113496407</name>
</gene>
<dbReference type="RefSeq" id="XP_026731401.1">
    <property type="nucleotide sequence ID" value="XM_026875600.1"/>
</dbReference>
<protein>
    <submittedName>
        <fullName evidence="3">Uncharacterized protein LOC113496407</fullName>
    </submittedName>
</protein>
<dbReference type="GeneID" id="113496407"/>
<feature type="domain" description="F-box" evidence="1">
    <location>
        <begin position="1"/>
        <end position="37"/>
    </location>
</feature>
<dbReference type="KEGG" id="tnl:113496407"/>
<evidence type="ECO:0000313" key="2">
    <source>
        <dbReference type="Proteomes" id="UP000322000"/>
    </source>
</evidence>